<dbReference type="AlphaFoldDB" id="A0A443SKE4"/>
<dbReference type="GO" id="GO:0016874">
    <property type="term" value="F:ligase activity"/>
    <property type="evidence" value="ECO:0007669"/>
    <property type="project" value="UniProtKB-KW"/>
</dbReference>
<dbReference type="Proteomes" id="UP000288716">
    <property type="component" value="Unassembled WGS sequence"/>
</dbReference>
<dbReference type="GO" id="GO:0061631">
    <property type="term" value="F:ubiquitin conjugating enzyme activity"/>
    <property type="evidence" value="ECO:0007669"/>
    <property type="project" value="TreeGrafter"/>
</dbReference>
<dbReference type="InterPro" id="IPR057735">
    <property type="entry name" value="UBE2O-like_tSH3-B"/>
</dbReference>
<dbReference type="Pfam" id="PF23048">
    <property type="entry name" value="SH3-A_UBE2O"/>
    <property type="match status" value="1"/>
</dbReference>
<proteinExistence type="predicted"/>
<feature type="compositionally biased region" description="Basic and acidic residues" evidence="3">
    <location>
        <begin position="340"/>
        <end position="349"/>
    </location>
</feature>
<dbReference type="EMBL" id="NCKV01001660">
    <property type="protein sequence ID" value="RWS27952.1"/>
    <property type="molecule type" value="Genomic_DNA"/>
</dbReference>
<dbReference type="SMART" id="SM00212">
    <property type="entry name" value="UBCc"/>
    <property type="match status" value="1"/>
</dbReference>
<sequence length="1098" mass="124101">MAEKQHRSTFVCDYFDEDIVYRISKRGKTEFGVVVENCENASSDEEDDDNSGHWYRDSWKRLKPGLTKIAWYPKGNTEVVAEKKVKLYDRSLLPGDVVRFLRQTSKNQHGYCKDTNVTLTLRIQGTDKVIENVSCSDFIALSSVSADVVCVYNSWVGYVSDIKYNVTIKFDDGSTAVVLMDDIVDFEDVWDERDDSSEFVSDVFYVGQQISGPKRCIKHANWLNITNELKLYLDSKNRKHCRIRVTVTDVSIASLVVKWLCCVANDSEHSFASESPSITITGDEILKVKCLNYFHKSSLQVGDEGYHIIKETDIISPYRKWLDKMTNCLSTAPDELSSEVAKEDAHNENEWQNLENSDEEPMSIQDNDRYQSVSSSTSSVRGRKAKYTVSVKKIRKKKIKPSKRKDLRPEIVDLSVNNKVAVEVVAEKTDATVVWQNGDVETNIPSSSLYPIHHIDNHDFFPGDFVVDNNKNSVNIYGVIQRVDYTARTALVKWFKMFDETTAANEPELVQCENVSVYDIKDHPDFHYRPGCCVIRITRNSLLNTQNESRVGQVIDLTIDGKLLCAWSDGVKSFAFPQQLFIIGEYDSDDLWADSEDESDAEDSFGSWETQSERTVLGSINSPTQEPKNPRSARKSKEAASGDVFEPLRRTITQLEEWLAQNQNFNNRNSIGPMQKIFKVCRELNTLDGLLGTNLMKLKELHSLVDSTKPPPESPGTIQVVSNKMKRFLSSLRMSQPATTSSNSLEIDQTRSNNTELCIELLKKLKTQLSQVCSSVDANSVSRISRENTDLCSGDAVDGSSVVSDKSTEEMKEDDVVFSDDNNTCGQLKFMDSVPECHKFKLSIFVPKNPKLFMKQVRKEITLLESSLPLEILVKTFSDRMDLFSVMIKGAKCTPYEDGLFLFDVQLPSSYPEVPPVVHYLSFCNDRLNPNLYDTGKVCVSLLGTWNGKGTEVWTPTSTLLQVLISIQGLILVDEPYFNEAGYLKQKGTLVGQENSRLYNEMVVVKLVQSMSKLIESPGDIFADEIREHFANTGSNFIKRLEKWLQVSNENSANTTEYQKCEFPEFPLLPGSQGFCLSLQRALSHFKQCLTTAGISVD</sequence>
<gene>
    <name evidence="5" type="ORF">B4U80_10476</name>
</gene>
<dbReference type="Pfam" id="PF23044">
    <property type="entry name" value="SH3-C_UBE2O"/>
    <property type="match status" value="1"/>
</dbReference>
<accession>A0A443SKE4</accession>
<keyword evidence="2" id="KW-0833">Ubl conjugation pathway</keyword>
<dbReference type="SUPFAM" id="SSF54495">
    <property type="entry name" value="UBC-like"/>
    <property type="match status" value="1"/>
</dbReference>
<keyword evidence="5" id="KW-0436">Ligase</keyword>
<feature type="region of interest" description="Disordered" evidence="3">
    <location>
        <begin position="593"/>
        <end position="643"/>
    </location>
</feature>
<dbReference type="InterPro" id="IPR057733">
    <property type="entry name" value="UBE2O-like_SH3-B"/>
</dbReference>
<dbReference type="Gene3D" id="3.10.110.10">
    <property type="entry name" value="Ubiquitin Conjugating Enzyme"/>
    <property type="match status" value="1"/>
</dbReference>
<reference evidence="5 6" key="1">
    <citation type="journal article" date="2018" name="Gigascience">
        <title>Genomes of trombidid mites reveal novel predicted allergens and laterally-transferred genes associated with secondary metabolism.</title>
        <authorList>
            <person name="Dong X."/>
            <person name="Chaisiri K."/>
            <person name="Xia D."/>
            <person name="Armstrong S.D."/>
            <person name="Fang Y."/>
            <person name="Donnelly M.J."/>
            <person name="Kadowaki T."/>
            <person name="McGarry J.W."/>
            <person name="Darby A.C."/>
            <person name="Makepeace B.L."/>
        </authorList>
    </citation>
    <scope>NUCLEOTIDE SEQUENCE [LARGE SCALE GENOMIC DNA]</scope>
    <source>
        <strain evidence="5">UoL-UT</strain>
    </source>
</reference>
<evidence type="ECO:0000256" key="2">
    <source>
        <dbReference type="ARBA" id="ARBA00022786"/>
    </source>
</evidence>
<keyword evidence="1" id="KW-0808">Transferase</keyword>
<dbReference type="VEuPathDB" id="VectorBase:LDEU004089"/>
<dbReference type="Pfam" id="PF23043">
    <property type="entry name" value="SH3-B_UBE2O"/>
    <property type="match status" value="1"/>
</dbReference>
<dbReference type="PANTHER" id="PTHR46116">
    <property type="entry name" value="(E3-INDEPENDENT) E2 UBIQUITIN-CONJUGATING ENZYME"/>
    <property type="match status" value="1"/>
</dbReference>
<feature type="region of interest" description="Disordered" evidence="3">
    <location>
        <begin position="336"/>
        <end position="378"/>
    </location>
</feature>
<dbReference type="Pfam" id="PF00179">
    <property type="entry name" value="UQ_con"/>
    <property type="match status" value="1"/>
</dbReference>
<evidence type="ECO:0000256" key="1">
    <source>
        <dbReference type="ARBA" id="ARBA00022679"/>
    </source>
</evidence>
<feature type="compositionally biased region" description="Acidic residues" evidence="3">
    <location>
        <begin position="593"/>
        <end position="603"/>
    </location>
</feature>
<dbReference type="PANTHER" id="PTHR46116:SF15">
    <property type="entry name" value="(E3-INDEPENDENT) E2 UBIQUITIN-CONJUGATING ENZYME"/>
    <property type="match status" value="1"/>
</dbReference>
<dbReference type="CDD" id="cd23837">
    <property type="entry name" value="UBCc_UBE2O"/>
    <property type="match status" value="1"/>
</dbReference>
<protein>
    <submittedName>
        <fullName evidence="5">E2/E3 hybrid ubiquitin-protein ligase UBE2O-like protein</fullName>
    </submittedName>
</protein>
<organism evidence="5 6">
    <name type="scientific">Leptotrombidium deliense</name>
    <dbReference type="NCBI Taxonomy" id="299467"/>
    <lineage>
        <taxon>Eukaryota</taxon>
        <taxon>Metazoa</taxon>
        <taxon>Ecdysozoa</taxon>
        <taxon>Arthropoda</taxon>
        <taxon>Chelicerata</taxon>
        <taxon>Arachnida</taxon>
        <taxon>Acari</taxon>
        <taxon>Acariformes</taxon>
        <taxon>Trombidiformes</taxon>
        <taxon>Prostigmata</taxon>
        <taxon>Anystina</taxon>
        <taxon>Parasitengona</taxon>
        <taxon>Trombiculoidea</taxon>
        <taxon>Trombiculidae</taxon>
        <taxon>Leptotrombidium</taxon>
    </lineage>
</organism>
<dbReference type="OrthoDB" id="47801at2759"/>
<feature type="compositionally biased region" description="Polar residues" evidence="3">
    <location>
        <begin position="607"/>
        <end position="627"/>
    </location>
</feature>
<keyword evidence="6" id="KW-1185">Reference proteome</keyword>
<evidence type="ECO:0000256" key="3">
    <source>
        <dbReference type="SAM" id="MobiDB-lite"/>
    </source>
</evidence>
<dbReference type="PROSITE" id="PS50127">
    <property type="entry name" value="UBC_2"/>
    <property type="match status" value="1"/>
</dbReference>
<dbReference type="InterPro" id="IPR000608">
    <property type="entry name" value="UBC"/>
</dbReference>
<feature type="domain" description="UBC core" evidence="4">
    <location>
        <begin position="852"/>
        <end position="1012"/>
    </location>
</feature>
<dbReference type="STRING" id="299467.A0A443SKE4"/>
<dbReference type="Pfam" id="PF23046">
    <property type="entry name" value="tSH3-B_UBE2O"/>
    <property type="match status" value="1"/>
</dbReference>
<comment type="caution">
    <text evidence="5">The sequence shown here is derived from an EMBL/GenBank/DDBJ whole genome shotgun (WGS) entry which is preliminary data.</text>
</comment>
<name>A0A443SKE4_9ACAR</name>
<dbReference type="InterPro" id="IPR016135">
    <property type="entry name" value="UBQ-conjugating_enzyme/RWD"/>
</dbReference>
<dbReference type="InterPro" id="IPR057734">
    <property type="entry name" value="UBE2O-like_SH3-C"/>
</dbReference>
<evidence type="ECO:0000313" key="5">
    <source>
        <dbReference type="EMBL" id="RWS27952.1"/>
    </source>
</evidence>
<dbReference type="InterPro" id="IPR057732">
    <property type="entry name" value="SH3-A_UBE2O"/>
</dbReference>
<evidence type="ECO:0000259" key="4">
    <source>
        <dbReference type="PROSITE" id="PS50127"/>
    </source>
</evidence>
<evidence type="ECO:0000313" key="6">
    <source>
        <dbReference type="Proteomes" id="UP000288716"/>
    </source>
</evidence>